<proteinExistence type="predicted"/>
<dbReference type="GO" id="GO:0046872">
    <property type="term" value="F:metal ion binding"/>
    <property type="evidence" value="ECO:0007669"/>
    <property type="project" value="UniProtKB-KW"/>
</dbReference>
<reference evidence="3 4" key="1">
    <citation type="submission" date="2019-02" db="EMBL/GenBank/DDBJ databases">
        <title>Planctomycetal bacteria perform biofilm scaping via a novel small molecule.</title>
        <authorList>
            <person name="Jeske O."/>
            <person name="Boedeker C."/>
            <person name="Wiegand S."/>
            <person name="Breitling P."/>
            <person name="Kallscheuer N."/>
            <person name="Jogler M."/>
            <person name="Rohde M."/>
            <person name="Petersen J."/>
            <person name="Medema M.H."/>
            <person name="Surup F."/>
            <person name="Jogler C."/>
        </authorList>
    </citation>
    <scope>NUCLEOTIDE SEQUENCE [LARGE SCALE GENOMIC DNA]</scope>
    <source>
        <strain evidence="3 4">Mal15</strain>
    </source>
</reference>
<keyword evidence="2" id="KW-0378">Hydrolase</keyword>
<sequence>MPWSNWSICIRRSANWQDCRSTPVHRGESFAANVRDPVAAGQEIAISQYPKAGYMGYTIRTKTHRYTEWRPVNATDEDAAFRELYAYGSDGVERVNLADRPEHHAVQETLKQRLDQAIASATGATPASAKR</sequence>
<dbReference type="SUPFAM" id="SSF53649">
    <property type="entry name" value="Alkaline phosphatase-like"/>
    <property type="match status" value="1"/>
</dbReference>
<gene>
    <name evidence="3" type="ORF">Mal15_43130</name>
</gene>
<name>A0A5B9MG50_9BACT</name>
<dbReference type="RefSeq" id="WP_147869510.1">
    <property type="nucleotide sequence ID" value="NZ_CP036264.1"/>
</dbReference>
<evidence type="ECO:0000313" key="4">
    <source>
        <dbReference type="Proteomes" id="UP000321353"/>
    </source>
</evidence>
<dbReference type="KEGG" id="smam:Mal15_43130"/>
<dbReference type="EMBL" id="CP036264">
    <property type="protein sequence ID" value="QEG00243.1"/>
    <property type="molecule type" value="Genomic_DNA"/>
</dbReference>
<evidence type="ECO:0000256" key="2">
    <source>
        <dbReference type="ARBA" id="ARBA00022801"/>
    </source>
</evidence>
<evidence type="ECO:0000256" key="1">
    <source>
        <dbReference type="ARBA" id="ARBA00022723"/>
    </source>
</evidence>
<dbReference type="AlphaFoldDB" id="A0A5B9MG50"/>
<dbReference type="PANTHER" id="PTHR45953:SF1">
    <property type="entry name" value="IDURONATE 2-SULFATASE"/>
    <property type="match status" value="1"/>
</dbReference>
<organism evidence="3 4">
    <name type="scientific">Stieleria maiorica</name>
    <dbReference type="NCBI Taxonomy" id="2795974"/>
    <lineage>
        <taxon>Bacteria</taxon>
        <taxon>Pseudomonadati</taxon>
        <taxon>Planctomycetota</taxon>
        <taxon>Planctomycetia</taxon>
        <taxon>Pirellulales</taxon>
        <taxon>Pirellulaceae</taxon>
        <taxon>Stieleria</taxon>
    </lineage>
</organism>
<protein>
    <recommendedName>
        <fullName evidence="5">Iduronate-2-sulfatase</fullName>
    </recommendedName>
</protein>
<accession>A0A5B9MG50</accession>
<dbReference type="InterPro" id="IPR017850">
    <property type="entry name" value="Alkaline_phosphatase_core_sf"/>
</dbReference>
<dbReference type="GO" id="GO:0004423">
    <property type="term" value="F:iduronate-2-sulfatase activity"/>
    <property type="evidence" value="ECO:0007669"/>
    <property type="project" value="TreeGrafter"/>
</dbReference>
<evidence type="ECO:0008006" key="5">
    <source>
        <dbReference type="Google" id="ProtNLM"/>
    </source>
</evidence>
<keyword evidence="1" id="KW-0479">Metal-binding</keyword>
<dbReference type="Gene3D" id="3.40.720.10">
    <property type="entry name" value="Alkaline Phosphatase, subunit A"/>
    <property type="match status" value="1"/>
</dbReference>
<dbReference type="PANTHER" id="PTHR45953">
    <property type="entry name" value="IDURONATE 2-SULFATASE"/>
    <property type="match status" value="1"/>
</dbReference>
<dbReference type="Proteomes" id="UP000321353">
    <property type="component" value="Chromosome"/>
</dbReference>
<dbReference type="GO" id="GO:0005737">
    <property type="term" value="C:cytoplasm"/>
    <property type="evidence" value="ECO:0007669"/>
    <property type="project" value="TreeGrafter"/>
</dbReference>
<evidence type="ECO:0000313" key="3">
    <source>
        <dbReference type="EMBL" id="QEG00243.1"/>
    </source>
</evidence>
<keyword evidence="4" id="KW-1185">Reference proteome</keyword>